<sequence>MRASSLTLAFAPLSALAQGINITETNEVDLANGTGNLGWGATDLPFGYSAGVGFNFAENEIGGGFNGAVPGQAEGAFGCGYTVNSTNVVLGLGATLGNQSIGVEVVQDKTTGAVKVVVNGKEVTL</sequence>
<dbReference type="EMBL" id="JAPEVB010000006">
    <property type="protein sequence ID" value="KAJ4386414.1"/>
    <property type="molecule type" value="Genomic_DNA"/>
</dbReference>
<dbReference type="AlphaFoldDB" id="A0A9W9CTP2"/>
<keyword evidence="1" id="KW-0732">Signal</keyword>
<evidence type="ECO:0000313" key="2">
    <source>
        <dbReference type="EMBL" id="KAJ4386414.1"/>
    </source>
</evidence>
<keyword evidence="3" id="KW-1185">Reference proteome</keyword>
<organism evidence="2 3">
    <name type="scientific">Gnomoniopsis smithogilvyi</name>
    <dbReference type="NCBI Taxonomy" id="1191159"/>
    <lineage>
        <taxon>Eukaryota</taxon>
        <taxon>Fungi</taxon>
        <taxon>Dikarya</taxon>
        <taxon>Ascomycota</taxon>
        <taxon>Pezizomycotina</taxon>
        <taxon>Sordariomycetes</taxon>
        <taxon>Sordariomycetidae</taxon>
        <taxon>Diaporthales</taxon>
        <taxon>Gnomoniaceae</taxon>
        <taxon>Gnomoniopsis</taxon>
    </lineage>
</organism>
<gene>
    <name evidence="2" type="ORF">N0V93_009309</name>
</gene>
<evidence type="ECO:0000256" key="1">
    <source>
        <dbReference type="SAM" id="SignalP"/>
    </source>
</evidence>
<evidence type="ECO:0000313" key="3">
    <source>
        <dbReference type="Proteomes" id="UP001140453"/>
    </source>
</evidence>
<feature type="signal peptide" evidence="1">
    <location>
        <begin position="1"/>
        <end position="19"/>
    </location>
</feature>
<feature type="chain" id="PRO_5040959701" evidence="1">
    <location>
        <begin position="20"/>
        <end position="125"/>
    </location>
</feature>
<accession>A0A9W9CTP2</accession>
<dbReference type="Proteomes" id="UP001140453">
    <property type="component" value="Unassembled WGS sequence"/>
</dbReference>
<reference evidence="2" key="1">
    <citation type="submission" date="2022-10" db="EMBL/GenBank/DDBJ databases">
        <title>Tapping the CABI collections for fungal endophytes: first genome assemblies for Collariella, Neodidymelliopsis, Ascochyta clinopodiicola, Didymella pomorum, Didymosphaeria variabile, Neocosmospora piperis and Neocucurbitaria cava.</title>
        <authorList>
            <person name="Hill R."/>
        </authorList>
    </citation>
    <scope>NUCLEOTIDE SEQUENCE</scope>
    <source>
        <strain evidence="2">IMI 355082</strain>
    </source>
</reference>
<protein>
    <submittedName>
        <fullName evidence="2">Uncharacterized protein</fullName>
    </submittedName>
</protein>
<name>A0A9W9CTP2_9PEZI</name>
<comment type="caution">
    <text evidence="2">The sequence shown here is derived from an EMBL/GenBank/DDBJ whole genome shotgun (WGS) entry which is preliminary data.</text>
</comment>
<dbReference type="OrthoDB" id="5201530at2759"/>
<proteinExistence type="predicted"/>